<dbReference type="SUPFAM" id="SSF53448">
    <property type="entry name" value="Nucleotide-diphospho-sugar transferases"/>
    <property type="match status" value="2"/>
</dbReference>
<feature type="domain" description="Glycosyltransferase 2-like" evidence="2">
    <location>
        <begin position="4"/>
        <end position="134"/>
    </location>
</feature>
<dbReference type="AlphaFoldDB" id="A0A660SMN4"/>
<dbReference type="Proteomes" id="UP000271125">
    <property type="component" value="Unassembled WGS sequence"/>
</dbReference>
<dbReference type="Pfam" id="PF02709">
    <property type="entry name" value="Glyco_transf_7C"/>
    <property type="match status" value="1"/>
</dbReference>
<dbReference type="InterPro" id="IPR027791">
    <property type="entry name" value="Galactosyl_T_C"/>
</dbReference>
<dbReference type="Gene3D" id="3.90.550.10">
    <property type="entry name" value="Spore Coat Polysaccharide Biosynthesis Protein SpsA, Chain A"/>
    <property type="match status" value="2"/>
</dbReference>
<dbReference type="InterPro" id="IPR001173">
    <property type="entry name" value="Glyco_trans_2-like"/>
</dbReference>
<evidence type="ECO:0000259" key="3">
    <source>
        <dbReference type="Pfam" id="PF02709"/>
    </source>
</evidence>
<evidence type="ECO:0008006" key="6">
    <source>
        <dbReference type="Google" id="ProtNLM"/>
    </source>
</evidence>
<dbReference type="Pfam" id="PF00535">
    <property type="entry name" value="Glycos_transf_2"/>
    <property type="match status" value="2"/>
</dbReference>
<dbReference type="CDD" id="cd00761">
    <property type="entry name" value="Glyco_tranf_GTA_type"/>
    <property type="match status" value="1"/>
</dbReference>
<feature type="domain" description="Galactosyltransferase C-terminal" evidence="3">
    <location>
        <begin position="405"/>
        <end position="450"/>
    </location>
</feature>
<feature type="non-terminal residue" evidence="4">
    <location>
        <position position="520"/>
    </location>
</feature>
<evidence type="ECO:0000259" key="2">
    <source>
        <dbReference type="Pfam" id="PF00535"/>
    </source>
</evidence>
<proteinExistence type="predicted"/>
<sequence length="520" mass="61198">MFKIAVTAYTGEKYIGKCLNSIKIQTLDFRCVIIDDASTDKTFEIAKKTVGDDSRFKILRNKKKQGKMASFFQAIDALKPNKEDIIVEVDGDDWLKHDKVLERVKEEYDKGALATYGQFENPNGHKGFCGEYPEEIITRRDYRRYSWLASHLKTYKYFLLEYIRKQGFTKEEYDRAFPLDMQIMFPILEMAGKRVHFIPDVLYVYNNTNPLNFSKLDRAKQIKCEKIVRNQEKYPTLEEIEAKETKVSIVIPVRFTEKYFSNITPLKLCLKSLRQQTISPELVEIIISNYGSEQSFTNDLEKLCEMYNVKLIHTYEISVWNRARALNLGIRSTNPKSPYIIACDVDFILHKDWLKKVLSLAGEKKVILTQVWNLPEMNIPDNYDIRENFDELLKISTLRPKSGMGFACFPRKWIFKIRGYDEQYKVWGSEDNDLVKRAELSGMEIVWLEKDDLPLKLALHQWHPVRGESNEKWFRLNRKRLVKLTVEQKILKRNDENWGLAKEKYIPDINLLKNKLTCLI</sequence>
<dbReference type="GO" id="GO:0016758">
    <property type="term" value="F:hexosyltransferase activity"/>
    <property type="evidence" value="ECO:0007669"/>
    <property type="project" value="UniProtKB-ARBA"/>
</dbReference>
<dbReference type="InterPro" id="IPR029044">
    <property type="entry name" value="Nucleotide-diphossugar_trans"/>
</dbReference>
<evidence type="ECO:0000313" key="4">
    <source>
        <dbReference type="EMBL" id="RKX71752.1"/>
    </source>
</evidence>
<protein>
    <recommendedName>
        <fullName evidence="6">Glycosyltransferase 2-like domain-containing protein</fullName>
    </recommendedName>
</protein>
<evidence type="ECO:0000256" key="1">
    <source>
        <dbReference type="ARBA" id="ARBA00022679"/>
    </source>
</evidence>
<organism evidence="4 5">
    <name type="scientific">candidate division TA06 bacterium</name>
    <dbReference type="NCBI Taxonomy" id="2250710"/>
    <lineage>
        <taxon>Bacteria</taxon>
        <taxon>Bacteria division TA06</taxon>
    </lineage>
</organism>
<dbReference type="PANTHER" id="PTHR22916:SF3">
    <property type="entry name" value="UDP-GLCNAC:BETAGAL BETA-1,3-N-ACETYLGLUCOSAMINYLTRANSFERASE-LIKE PROTEIN 1"/>
    <property type="match status" value="1"/>
</dbReference>
<feature type="domain" description="Glycosyltransferase 2-like" evidence="2">
    <location>
        <begin position="263"/>
        <end position="370"/>
    </location>
</feature>
<reference evidence="4 5" key="1">
    <citation type="submission" date="2018-06" db="EMBL/GenBank/DDBJ databases">
        <title>Extensive metabolic versatility and redundancy in microbially diverse, dynamic hydrothermal sediments.</title>
        <authorList>
            <person name="Dombrowski N."/>
            <person name="Teske A."/>
            <person name="Baker B.J."/>
        </authorList>
    </citation>
    <scope>NUCLEOTIDE SEQUENCE [LARGE SCALE GENOMIC DNA]</scope>
    <source>
        <strain evidence="4">B10_G13</strain>
    </source>
</reference>
<keyword evidence="1" id="KW-0808">Transferase</keyword>
<dbReference type="PANTHER" id="PTHR22916">
    <property type="entry name" value="GLYCOSYLTRANSFERASE"/>
    <property type="match status" value="1"/>
</dbReference>
<dbReference type="EMBL" id="QNBD01000077">
    <property type="protein sequence ID" value="RKX71752.1"/>
    <property type="molecule type" value="Genomic_DNA"/>
</dbReference>
<evidence type="ECO:0000313" key="5">
    <source>
        <dbReference type="Proteomes" id="UP000271125"/>
    </source>
</evidence>
<gene>
    <name evidence="4" type="ORF">DRP43_02210</name>
</gene>
<name>A0A660SMN4_UNCT6</name>
<accession>A0A660SMN4</accession>
<comment type="caution">
    <text evidence="4">The sequence shown here is derived from an EMBL/GenBank/DDBJ whole genome shotgun (WGS) entry which is preliminary data.</text>
</comment>